<dbReference type="AlphaFoldDB" id="I5C372"/>
<evidence type="ECO:0000313" key="3">
    <source>
        <dbReference type="Proteomes" id="UP000005551"/>
    </source>
</evidence>
<accession>I5C372</accession>
<comment type="caution">
    <text evidence="2">The sequence shown here is derived from an EMBL/GenBank/DDBJ whole genome shotgun (WGS) entry which is preliminary data.</text>
</comment>
<evidence type="ECO:0008006" key="4">
    <source>
        <dbReference type="Google" id="ProtNLM"/>
    </source>
</evidence>
<dbReference type="Proteomes" id="UP000005551">
    <property type="component" value="Unassembled WGS sequence"/>
</dbReference>
<feature type="chain" id="PRO_5003700210" description="Lipoprotein" evidence="1">
    <location>
        <begin position="20"/>
        <end position="173"/>
    </location>
</feature>
<dbReference type="RefSeq" id="WP_009055127.1">
    <property type="nucleotide sequence ID" value="NZ_AJYA01000022.1"/>
</dbReference>
<name>I5C372_9BACT</name>
<organism evidence="2 3">
    <name type="scientific">Nitritalea halalkaliphila LW7</name>
    <dbReference type="NCBI Taxonomy" id="1189621"/>
    <lineage>
        <taxon>Bacteria</taxon>
        <taxon>Pseudomonadati</taxon>
        <taxon>Bacteroidota</taxon>
        <taxon>Cytophagia</taxon>
        <taxon>Cytophagales</taxon>
        <taxon>Cyclobacteriaceae</taxon>
        <taxon>Nitritalea</taxon>
    </lineage>
</organism>
<feature type="signal peptide" evidence="1">
    <location>
        <begin position="1"/>
        <end position="19"/>
    </location>
</feature>
<reference evidence="2 3" key="1">
    <citation type="submission" date="2012-05" db="EMBL/GenBank/DDBJ databases">
        <title>Genome sequence of Nitritalea halalkaliphila LW7.</title>
        <authorList>
            <person name="Jangir P.K."/>
            <person name="Singh A."/>
            <person name="Shivaji S."/>
            <person name="Sharma R."/>
        </authorList>
    </citation>
    <scope>NUCLEOTIDE SEQUENCE [LARGE SCALE GENOMIC DNA]</scope>
    <source>
        <strain evidence="2 3">LW7</strain>
    </source>
</reference>
<gene>
    <name evidence="2" type="ORF">A3SI_10664</name>
</gene>
<dbReference type="EMBL" id="AJYA01000022">
    <property type="protein sequence ID" value="EIM76274.1"/>
    <property type="molecule type" value="Genomic_DNA"/>
</dbReference>
<evidence type="ECO:0000313" key="2">
    <source>
        <dbReference type="EMBL" id="EIM76274.1"/>
    </source>
</evidence>
<evidence type="ECO:0000256" key="1">
    <source>
        <dbReference type="SAM" id="SignalP"/>
    </source>
</evidence>
<proteinExistence type="predicted"/>
<keyword evidence="1" id="KW-0732">Signal</keyword>
<protein>
    <recommendedName>
        <fullName evidence="4">Lipoprotein</fullName>
    </recommendedName>
</protein>
<keyword evidence="3" id="KW-1185">Reference proteome</keyword>
<sequence>MYVSFSRMFILGFSMLVLTCCTEVETPVFLEAPAITAPDLPPTELRPELRPGPIDNPLLETFGITAIHSIQKSAGGWLVVFQVSDAFHDRFDWDHTNTIRVQIREEMLAVEGLVDAQLCLTSGQITSSNENVLQELGDGSVQEVAQLLELIFLHLVDSEQSSRFGYIPIDQAV</sequence>